<protein>
    <recommendedName>
        <fullName evidence="5">LTXXQ motif protein</fullName>
    </recommendedName>
</protein>
<feature type="compositionally biased region" description="Pro residues" evidence="1">
    <location>
        <begin position="83"/>
        <end position="92"/>
    </location>
</feature>
<accession>A0A8J8FHD0</accession>
<feature type="chain" id="PRO_5035231028" description="LTXXQ motif protein" evidence="2">
    <location>
        <begin position="22"/>
        <end position="141"/>
    </location>
</feature>
<dbReference type="EMBL" id="WHPF01000008">
    <property type="protein sequence ID" value="NNV56399.1"/>
    <property type="molecule type" value="Genomic_DNA"/>
</dbReference>
<dbReference type="Proteomes" id="UP000598971">
    <property type="component" value="Unassembled WGS sequence"/>
</dbReference>
<keyword evidence="4" id="KW-1185">Reference proteome</keyword>
<sequence length="141" mass="15480">MKKKITGVFISALFIAVAATAQKPDENAPGRKPGPEERLKHVTEKLQKDLSLTADQQQKVTAAFKEFFDAMQKQMPKPDEAQAPPPPPPPPANKDAVKKLAEARDAKIKTVLTADQFAKYMEIEKQMRPGQPGKPPAPAKQ</sequence>
<evidence type="ECO:0008006" key="5">
    <source>
        <dbReference type="Google" id="ProtNLM"/>
    </source>
</evidence>
<evidence type="ECO:0000313" key="3">
    <source>
        <dbReference type="EMBL" id="NNV56399.1"/>
    </source>
</evidence>
<feature type="compositionally biased region" description="Pro residues" evidence="1">
    <location>
        <begin position="132"/>
        <end position="141"/>
    </location>
</feature>
<name>A0A8J8FHD0_9BACT</name>
<dbReference type="RefSeq" id="WP_171608335.1">
    <property type="nucleotide sequence ID" value="NZ_WHPF01000008.1"/>
</dbReference>
<gene>
    <name evidence="3" type="ORF">GD597_13090</name>
</gene>
<dbReference type="AlphaFoldDB" id="A0A8J8FHD0"/>
<feature type="signal peptide" evidence="2">
    <location>
        <begin position="1"/>
        <end position="21"/>
    </location>
</feature>
<evidence type="ECO:0000256" key="2">
    <source>
        <dbReference type="SAM" id="SignalP"/>
    </source>
</evidence>
<keyword evidence="2" id="KW-0732">Signal</keyword>
<feature type="region of interest" description="Disordered" evidence="1">
    <location>
        <begin position="70"/>
        <end position="99"/>
    </location>
</feature>
<evidence type="ECO:0000256" key="1">
    <source>
        <dbReference type="SAM" id="MobiDB-lite"/>
    </source>
</evidence>
<reference evidence="3" key="1">
    <citation type="submission" date="2019-10" db="EMBL/GenBank/DDBJ databases">
        <title>Draft genome sequence of Panacibacter sp. KCS-6.</title>
        <authorList>
            <person name="Yim K.J."/>
        </authorList>
    </citation>
    <scope>NUCLEOTIDE SEQUENCE</scope>
    <source>
        <strain evidence="3">KCS-6</strain>
    </source>
</reference>
<proteinExistence type="predicted"/>
<organism evidence="3 4">
    <name type="scientific">Limnovirga soli</name>
    <dbReference type="NCBI Taxonomy" id="2656915"/>
    <lineage>
        <taxon>Bacteria</taxon>
        <taxon>Pseudomonadati</taxon>
        <taxon>Bacteroidota</taxon>
        <taxon>Chitinophagia</taxon>
        <taxon>Chitinophagales</taxon>
        <taxon>Chitinophagaceae</taxon>
        <taxon>Limnovirga</taxon>
    </lineage>
</organism>
<evidence type="ECO:0000313" key="4">
    <source>
        <dbReference type="Proteomes" id="UP000598971"/>
    </source>
</evidence>
<comment type="caution">
    <text evidence="3">The sequence shown here is derived from an EMBL/GenBank/DDBJ whole genome shotgun (WGS) entry which is preliminary data.</text>
</comment>
<feature type="region of interest" description="Disordered" evidence="1">
    <location>
        <begin position="122"/>
        <end position="141"/>
    </location>
</feature>